<dbReference type="InterPro" id="IPR001138">
    <property type="entry name" value="Zn2Cys6_DnaBD"/>
</dbReference>
<dbReference type="Gene3D" id="4.10.240.10">
    <property type="entry name" value="Zn(2)-C6 fungal-type DNA-binding domain"/>
    <property type="match status" value="1"/>
</dbReference>
<dbReference type="RefSeq" id="XP_070890018.1">
    <property type="nucleotide sequence ID" value="XM_071025637.1"/>
</dbReference>
<feature type="domain" description="Zn(2)-C6 fungal-type" evidence="8">
    <location>
        <begin position="12"/>
        <end position="42"/>
    </location>
</feature>
<proteinExistence type="predicted"/>
<keyword evidence="3" id="KW-0805">Transcription regulation</keyword>
<dbReference type="PANTHER" id="PTHR47338:SF5">
    <property type="entry name" value="ZN(II)2CYS6 TRANSCRIPTION FACTOR (EUROFUNG)"/>
    <property type="match status" value="1"/>
</dbReference>
<evidence type="ECO:0000256" key="5">
    <source>
        <dbReference type="ARBA" id="ARBA00023163"/>
    </source>
</evidence>
<comment type="subcellular location">
    <subcellularLocation>
        <location evidence="1">Nucleus</location>
    </subcellularLocation>
</comment>
<name>A0ABR4M369_9EURO</name>
<dbReference type="InterPro" id="IPR050815">
    <property type="entry name" value="TF_fung"/>
</dbReference>
<evidence type="ECO:0000256" key="2">
    <source>
        <dbReference type="ARBA" id="ARBA00022723"/>
    </source>
</evidence>
<dbReference type="PROSITE" id="PS50048">
    <property type="entry name" value="ZN2_CY6_FUNGAL_2"/>
    <property type="match status" value="1"/>
</dbReference>
<dbReference type="PROSITE" id="PS00463">
    <property type="entry name" value="ZN2_CY6_FUNGAL_1"/>
    <property type="match status" value="1"/>
</dbReference>
<evidence type="ECO:0000256" key="4">
    <source>
        <dbReference type="ARBA" id="ARBA00023125"/>
    </source>
</evidence>
<dbReference type="PANTHER" id="PTHR47338">
    <property type="entry name" value="ZN(II)2CYS6 TRANSCRIPTION FACTOR (EUROFUNG)-RELATED"/>
    <property type="match status" value="1"/>
</dbReference>
<dbReference type="SUPFAM" id="SSF57701">
    <property type="entry name" value="Zn2/Cys6 DNA-binding domain"/>
    <property type="match status" value="1"/>
</dbReference>
<protein>
    <recommendedName>
        <fullName evidence="8">Zn(2)-C6 fungal-type domain-containing protein</fullName>
    </recommendedName>
</protein>
<dbReference type="Proteomes" id="UP001610432">
    <property type="component" value="Unassembled WGS sequence"/>
</dbReference>
<dbReference type="CDD" id="cd00067">
    <property type="entry name" value="GAL4"/>
    <property type="match status" value="1"/>
</dbReference>
<dbReference type="InterPro" id="IPR036864">
    <property type="entry name" value="Zn2-C6_fun-type_DNA-bd_sf"/>
</dbReference>
<keyword evidence="5" id="KW-0804">Transcription</keyword>
<evidence type="ECO:0000313" key="9">
    <source>
        <dbReference type="EMBL" id="KAL2871039.1"/>
    </source>
</evidence>
<evidence type="ECO:0000256" key="1">
    <source>
        <dbReference type="ARBA" id="ARBA00004123"/>
    </source>
</evidence>
<dbReference type="Pfam" id="PF00172">
    <property type="entry name" value="Zn_clus"/>
    <property type="match status" value="1"/>
</dbReference>
<feature type="region of interest" description="Disordered" evidence="7">
    <location>
        <begin position="146"/>
        <end position="189"/>
    </location>
</feature>
<accession>A0ABR4M369</accession>
<comment type="caution">
    <text evidence="9">The sequence shown here is derived from an EMBL/GenBank/DDBJ whole genome shotgun (WGS) entry which is preliminary data.</text>
</comment>
<dbReference type="GeneID" id="98140709"/>
<evidence type="ECO:0000256" key="6">
    <source>
        <dbReference type="ARBA" id="ARBA00023242"/>
    </source>
</evidence>
<keyword evidence="10" id="KW-1185">Reference proteome</keyword>
<keyword evidence="2" id="KW-0479">Metal-binding</keyword>
<evidence type="ECO:0000259" key="8">
    <source>
        <dbReference type="PROSITE" id="PS50048"/>
    </source>
</evidence>
<sequence length="189" mass="21532">MPTRPKSRITTACNSCRLRKQKCCGNRPTCIQCLQHRRDCNWPEQQKRGPAKGYIEALEHRLYETENLLMGLLEQVSDSQLASGIPHATAHLQSGKRGSEHWKRFPLRSVHEIRSWQEDFRRSAAEHVSTSTPNFDLAEIPSSNAADVSSIQEGLPQRPQQKVQSLEPQPSVSEWSGAPSSDFQQRFLW</sequence>
<dbReference type="EMBL" id="JBFXLQ010000004">
    <property type="protein sequence ID" value="KAL2871039.1"/>
    <property type="molecule type" value="Genomic_DNA"/>
</dbReference>
<organism evidence="9 10">
    <name type="scientific">Aspergillus lucknowensis</name>
    <dbReference type="NCBI Taxonomy" id="176173"/>
    <lineage>
        <taxon>Eukaryota</taxon>
        <taxon>Fungi</taxon>
        <taxon>Dikarya</taxon>
        <taxon>Ascomycota</taxon>
        <taxon>Pezizomycotina</taxon>
        <taxon>Eurotiomycetes</taxon>
        <taxon>Eurotiomycetidae</taxon>
        <taxon>Eurotiales</taxon>
        <taxon>Aspergillaceae</taxon>
        <taxon>Aspergillus</taxon>
        <taxon>Aspergillus subgen. Nidulantes</taxon>
    </lineage>
</organism>
<keyword evidence="4" id="KW-0238">DNA-binding</keyword>
<evidence type="ECO:0000256" key="3">
    <source>
        <dbReference type="ARBA" id="ARBA00023015"/>
    </source>
</evidence>
<evidence type="ECO:0000313" key="10">
    <source>
        <dbReference type="Proteomes" id="UP001610432"/>
    </source>
</evidence>
<keyword evidence="6" id="KW-0539">Nucleus</keyword>
<reference evidence="9 10" key="1">
    <citation type="submission" date="2024-07" db="EMBL/GenBank/DDBJ databases">
        <title>Section-level genome sequencing and comparative genomics of Aspergillus sections Usti and Cavernicolus.</title>
        <authorList>
            <consortium name="Lawrence Berkeley National Laboratory"/>
            <person name="Nybo J.L."/>
            <person name="Vesth T.C."/>
            <person name="Theobald S."/>
            <person name="Frisvad J.C."/>
            <person name="Larsen T.O."/>
            <person name="Kjaerboelling I."/>
            <person name="Rothschild-Mancinelli K."/>
            <person name="Lyhne E.K."/>
            <person name="Kogle M.E."/>
            <person name="Barry K."/>
            <person name="Clum A."/>
            <person name="Na H."/>
            <person name="Ledsgaard L."/>
            <person name="Lin J."/>
            <person name="Lipzen A."/>
            <person name="Kuo A."/>
            <person name="Riley R."/>
            <person name="Mondo S."/>
            <person name="Labutti K."/>
            <person name="Haridas S."/>
            <person name="Pangalinan J."/>
            <person name="Salamov A.A."/>
            <person name="Simmons B.A."/>
            <person name="Magnuson J.K."/>
            <person name="Chen J."/>
            <person name="Drula E."/>
            <person name="Henrissat B."/>
            <person name="Wiebenga A."/>
            <person name="Lubbers R.J."/>
            <person name="Gomes A.C."/>
            <person name="Macurrencykelacurrency M.R."/>
            <person name="Stajich J."/>
            <person name="Grigoriev I.V."/>
            <person name="Mortensen U.H."/>
            <person name="De Vries R.P."/>
            <person name="Baker S.E."/>
            <person name="Andersen M.R."/>
        </authorList>
    </citation>
    <scope>NUCLEOTIDE SEQUENCE [LARGE SCALE GENOMIC DNA]</scope>
    <source>
        <strain evidence="9 10">CBS 449.75</strain>
    </source>
</reference>
<gene>
    <name evidence="9" type="ORF">BJX67DRAFT_213337</name>
</gene>
<dbReference type="SMART" id="SM00066">
    <property type="entry name" value="GAL4"/>
    <property type="match status" value="1"/>
</dbReference>
<evidence type="ECO:0000256" key="7">
    <source>
        <dbReference type="SAM" id="MobiDB-lite"/>
    </source>
</evidence>